<evidence type="ECO:0000313" key="2">
    <source>
        <dbReference type="EMBL" id="KAK9946299.1"/>
    </source>
</evidence>
<keyword evidence="3" id="KW-1185">Reference proteome</keyword>
<feature type="region of interest" description="Disordered" evidence="1">
    <location>
        <begin position="1"/>
        <end position="80"/>
    </location>
</feature>
<dbReference type="EMBL" id="JBEDUW010000002">
    <property type="protein sequence ID" value="KAK9946299.1"/>
    <property type="molecule type" value="Genomic_DNA"/>
</dbReference>
<proteinExistence type="predicted"/>
<feature type="compositionally biased region" description="Basic and acidic residues" evidence="1">
    <location>
        <begin position="65"/>
        <end position="80"/>
    </location>
</feature>
<evidence type="ECO:0000256" key="1">
    <source>
        <dbReference type="SAM" id="MobiDB-lite"/>
    </source>
</evidence>
<dbReference type="Proteomes" id="UP001457282">
    <property type="component" value="Unassembled WGS sequence"/>
</dbReference>
<accession>A0AAW1YB09</accession>
<reference evidence="2 3" key="1">
    <citation type="journal article" date="2023" name="G3 (Bethesda)">
        <title>A chromosome-length genome assembly and annotation of blackberry (Rubus argutus, cv. 'Hillquist').</title>
        <authorList>
            <person name="Bruna T."/>
            <person name="Aryal R."/>
            <person name="Dudchenko O."/>
            <person name="Sargent D.J."/>
            <person name="Mead D."/>
            <person name="Buti M."/>
            <person name="Cavallini A."/>
            <person name="Hytonen T."/>
            <person name="Andres J."/>
            <person name="Pham M."/>
            <person name="Weisz D."/>
            <person name="Mascagni F."/>
            <person name="Usai G."/>
            <person name="Natali L."/>
            <person name="Bassil N."/>
            <person name="Fernandez G.E."/>
            <person name="Lomsadze A."/>
            <person name="Armour M."/>
            <person name="Olukolu B."/>
            <person name="Poorten T."/>
            <person name="Britton C."/>
            <person name="Davik J."/>
            <person name="Ashrafi H."/>
            <person name="Aiden E.L."/>
            <person name="Borodovsky M."/>
            <person name="Worthington M."/>
        </authorList>
    </citation>
    <scope>NUCLEOTIDE SEQUENCE [LARGE SCALE GENOMIC DNA]</scope>
    <source>
        <strain evidence="2">PI 553951</strain>
    </source>
</reference>
<sequence>MAASSCSLDSDSWSLISSSDFNTEDNNNNQNDGKQRTTTLSSPAQAAPPPSHSDGVALNDDYSDDDKIKLHPRKETERYHSLDLVHEEQKKILESINAVASRQDELEKQIGRFHDLVLDQIRELRLATEEQWYTRRNSNSQTVALPQYAYPQPPQYDNGYLQGPNCGYFYY</sequence>
<gene>
    <name evidence="2" type="ORF">M0R45_011769</name>
</gene>
<organism evidence="2 3">
    <name type="scientific">Rubus argutus</name>
    <name type="common">Southern blackberry</name>
    <dbReference type="NCBI Taxonomy" id="59490"/>
    <lineage>
        <taxon>Eukaryota</taxon>
        <taxon>Viridiplantae</taxon>
        <taxon>Streptophyta</taxon>
        <taxon>Embryophyta</taxon>
        <taxon>Tracheophyta</taxon>
        <taxon>Spermatophyta</taxon>
        <taxon>Magnoliopsida</taxon>
        <taxon>eudicotyledons</taxon>
        <taxon>Gunneridae</taxon>
        <taxon>Pentapetalae</taxon>
        <taxon>rosids</taxon>
        <taxon>fabids</taxon>
        <taxon>Rosales</taxon>
        <taxon>Rosaceae</taxon>
        <taxon>Rosoideae</taxon>
        <taxon>Rosoideae incertae sedis</taxon>
        <taxon>Rubus</taxon>
    </lineage>
</organism>
<dbReference type="AlphaFoldDB" id="A0AAW1YB09"/>
<protein>
    <submittedName>
        <fullName evidence="2">Uncharacterized protein</fullName>
    </submittedName>
</protein>
<name>A0AAW1YB09_RUBAR</name>
<feature type="compositionally biased region" description="Low complexity" evidence="1">
    <location>
        <begin position="1"/>
        <end position="32"/>
    </location>
</feature>
<evidence type="ECO:0000313" key="3">
    <source>
        <dbReference type="Proteomes" id="UP001457282"/>
    </source>
</evidence>
<comment type="caution">
    <text evidence="2">The sequence shown here is derived from an EMBL/GenBank/DDBJ whole genome shotgun (WGS) entry which is preliminary data.</text>
</comment>